<feature type="compositionally biased region" description="Polar residues" evidence="2">
    <location>
        <begin position="116"/>
        <end position="126"/>
    </location>
</feature>
<dbReference type="EMBL" id="CACSLK010032525">
    <property type="protein sequence ID" value="CAA0840451.1"/>
    <property type="molecule type" value="Genomic_DNA"/>
</dbReference>
<organism evidence="4 5">
    <name type="scientific">Striga hermonthica</name>
    <name type="common">Purple witchweed</name>
    <name type="synonym">Buchnera hermonthica</name>
    <dbReference type="NCBI Taxonomy" id="68872"/>
    <lineage>
        <taxon>Eukaryota</taxon>
        <taxon>Viridiplantae</taxon>
        <taxon>Streptophyta</taxon>
        <taxon>Embryophyta</taxon>
        <taxon>Tracheophyta</taxon>
        <taxon>Spermatophyta</taxon>
        <taxon>Magnoliopsida</taxon>
        <taxon>eudicotyledons</taxon>
        <taxon>Gunneridae</taxon>
        <taxon>Pentapetalae</taxon>
        <taxon>asterids</taxon>
        <taxon>lamiids</taxon>
        <taxon>Lamiales</taxon>
        <taxon>Orobanchaceae</taxon>
        <taxon>Buchnereae</taxon>
        <taxon>Striga</taxon>
    </lineage>
</organism>
<dbReference type="InterPro" id="IPR000477">
    <property type="entry name" value="RT_dom"/>
</dbReference>
<dbReference type="InterPro" id="IPR043128">
    <property type="entry name" value="Rev_trsase/Diguanyl_cyclase"/>
</dbReference>
<feature type="non-terminal residue" evidence="4">
    <location>
        <position position="740"/>
    </location>
</feature>
<feature type="compositionally biased region" description="Polar residues" evidence="2">
    <location>
        <begin position="94"/>
        <end position="105"/>
    </location>
</feature>
<feature type="domain" description="Reverse transcriptase" evidence="3">
    <location>
        <begin position="459"/>
        <end position="638"/>
    </location>
</feature>
<sequence>IFTLEATMSQSGRDHTTHPGQSQSTNHSPRRSTPPPPVTNITNFLQNPEFIQGLTSLIARAMPKNSNTVPLSMPLTTNPTEHPAHTRDDPETHAATSHDTSQPHHTSPHREELTRITANPITNNQAPEEPPVHEMTAESHSAHHQQISSRPRLTSPVPHGREDLRLQIERNRISRHSAEEIETLRKRLAELETRQKLQEDSPRHVSTSGNVIVEVDSPLAQELTAEALPAKVKIPQIGMYDGTSDPDAHLGHYTSWMDLHGASDALRCRMFSLTLGPRAQKWYYTLPPHSIWKWQQLRAAFRSYIIGAQICLIPKESITNIVQKDDDTVKDYVSRFNDRIQNMEPCHPETLLFNDGNHHVRAEPVEDVATIYVDGSTQEKPLRIGANLQEPIWSSLIQFLQSNSDVFAWKHEDIKGIDPQKACHRLNLDKTVKPVIQKRRKFGPDCQKALEEEVNKLIDNKFVKEAKYPTWISNPVLVKKATDLWRLRIDFLDLNQACPKDSYPIPHIDYMVDATSGHQRMSFLDAYSSYNQIPMHPDDAEHTSFYSARGLYCYVMMTFGLKNAGATYQRLVNKMFARLIGHTMEVYVNDMLVKSKQASDHVPHLSKVFDILREYSMVLNPKKCTFGVGSGKFLGYMVSQRRIEANPAKIQAILGLAPPTSIMGVQDLTGRLAALNRFISKSTDHCKPFFDAIKKKKPFEWTVECQNAFDNIKEVLSRLPTLQKPLPDELLYLYLGVSDV</sequence>
<keyword evidence="1" id="KW-0175">Coiled coil</keyword>
<dbReference type="Gene3D" id="3.10.10.10">
    <property type="entry name" value="HIV Type 1 Reverse Transcriptase, subunit A, domain 1"/>
    <property type="match status" value="1"/>
</dbReference>
<dbReference type="InterPro" id="IPR005162">
    <property type="entry name" value="Retrotrans_gag_dom"/>
</dbReference>
<feature type="coiled-coil region" evidence="1">
    <location>
        <begin position="174"/>
        <end position="201"/>
    </location>
</feature>
<feature type="compositionally biased region" description="Polar residues" evidence="2">
    <location>
        <begin position="18"/>
        <end position="27"/>
    </location>
</feature>
<feature type="non-terminal residue" evidence="4">
    <location>
        <position position="1"/>
    </location>
</feature>
<feature type="compositionally biased region" description="Basic and acidic residues" evidence="2">
    <location>
        <begin position="130"/>
        <end position="141"/>
    </location>
</feature>
<feature type="region of interest" description="Disordered" evidence="2">
    <location>
        <begin position="67"/>
        <end position="160"/>
    </location>
</feature>
<evidence type="ECO:0000256" key="1">
    <source>
        <dbReference type="SAM" id="Coils"/>
    </source>
</evidence>
<keyword evidence="5" id="KW-1185">Reference proteome</keyword>
<dbReference type="PANTHER" id="PTHR24559">
    <property type="entry name" value="TRANSPOSON TY3-I GAG-POL POLYPROTEIN"/>
    <property type="match status" value="1"/>
</dbReference>
<proteinExistence type="predicted"/>
<dbReference type="CDD" id="cd01647">
    <property type="entry name" value="RT_LTR"/>
    <property type="match status" value="1"/>
</dbReference>
<dbReference type="Proteomes" id="UP001153555">
    <property type="component" value="Unassembled WGS sequence"/>
</dbReference>
<feature type="compositionally biased region" description="Basic and acidic residues" evidence="2">
    <location>
        <begin position="82"/>
        <end position="92"/>
    </location>
</feature>
<evidence type="ECO:0000259" key="3">
    <source>
        <dbReference type="PROSITE" id="PS50878"/>
    </source>
</evidence>
<dbReference type="OrthoDB" id="542221at2759"/>
<comment type="caution">
    <text evidence="4">The sequence shown here is derived from an EMBL/GenBank/DDBJ whole genome shotgun (WGS) entry which is preliminary data.</text>
</comment>
<dbReference type="InterPro" id="IPR053134">
    <property type="entry name" value="RNA-dir_DNA_polymerase"/>
</dbReference>
<dbReference type="SUPFAM" id="SSF56672">
    <property type="entry name" value="DNA/RNA polymerases"/>
    <property type="match status" value="1"/>
</dbReference>
<gene>
    <name evidence="4" type="ORF">SHERM_00531</name>
</gene>
<dbReference type="Pfam" id="PF03732">
    <property type="entry name" value="Retrotrans_gag"/>
    <property type="match status" value="1"/>
</dbReference>
<evidence type="ECO:0000256" key="2">
    <source>
        <dbReference type="SAM" id="MobiDB-lite"/>
    </source>
</evidence>
<name>A0A9N7P0X8_STRHE</name>
<feature type="compositionally biased region" description="Polar residues" evidence="2">
    <location>
        <begin position="67"/>
        <end position="80"/>
    </location>
</feature>
<protein>
    <recommendedName>
        <fullName evidence="3">Reverse transcriptase domain-containing protein</fullName>
    </recommendedName>
</protein>
<dbReference type="Gene3D" id="3.30.70.270">
    <property type="match status" value="2"/>
</dbReference>
<dbReference type="PANTHER" id="PTHR24559:SF431">
    <property type="entry name" value="RNA-DIRECTED DNA POLYMERASE HOMOLOG"/>
    <property type="match status" value="1"/>
</dbReference>
<feature type="region of interest" description="Disordered" evidence="2">
    <location>
        <begin position="1"/>
        <end position="42"/>
    </location>
</feature>
<accession>A0A9N7P0X8</accession>
<reference evidence="4" key="1">
    <citation type="submission" date="2019-12" db="EMBL/GenBank/DDBJ databases">
        <authorList>
            <person name="Scholes J."/>
        </authorList>
    </citation>
    <scope>NUCLEOTIDE SEQUENCE</scope>
</reference>
<evidence type="ECO:0000313" key="4">
    <source>
        <dbReference type="EMBL" id="CAA0840451.1"/>
    </source>
</evidence>
<dbReference type="InterPro" id="IPR043502">
    <property type="entry name" value="DNA/RNA_pol_sf"/>
</dbReference>
<dbReference type="Pfam" id="PF00078">
    <property type="entry name" value="RVT_1"/>
    <property type="match status" value="1"/>
</dbReference>
<dbReference type="AlphaFoldDB" id="A0A9N7P0X8"/>
<evidence type="ECO:0000313" key="5">
    <source>
        <dbReference type="Proteomes" id="UP001153555"/>
    </source>
</evidence>
<dbReference type="PROSITE" id="PS50878">
    <property type="entry name" value="RT_POL"/>
    <property type="match status" value="1"/>
</dbReference>
<feature type="compositionally biased region" description="Polar residues" evidence="2">
    <location>
        <begin position="1"/>
        <end position="11"/>
    </location>
</feature>